<dbReference type="KEGG" id="lcre:Pla8534_70570"/>
<keyword evidence="3" id="KW-1185">Reference proteome</keyword>
<protein>
    <submittedName>
        <fullName evidence="2">Uncharacterized protein</fullName>
    </submittedName>
</protein>
<dbReference type="OrthoDB" id="285502at2"/>
<name>A0A518E4X7_9BACT</name>
<reference evidence="2 3" key="1">
    <citation type="submission" date="2019-02" db="EMBL/GenBank/DDBJ databases">
        <title>Deep-cultivation of Planctomycetes and their phenomic and genomic characterization uncovers novel biology.</title>
        <authorList>
            <person name="Wiegand S."/>
            <person name="Jogler M."/>
            <person name="Boedeker C."/>
            <person name="Pinto D."/>
            <person name="Vollmers J."/>
            <person name="Rivas-Marin E."/>
            <person name="Kohn T."/>
            <person name="Peeters S.H."/>
            <person name="Heuer A."/>
            <person name="Rast P."/>
            <person name="Oberbeckmann S."/>
            <person name="Bunk B."/>
            <person name="Jeske O."/>
            <person name="Meyerdierks A."/>
            <person name="Storesund J.E."/>
            <person name="Kallscheuer N."/>
            <person name="Luecker S."/>
            <person name="Lage O.M."/>
            <person name="Pohl T."/>
            <person name="Merkel B.J."/>
            <person name="Hornburger P."/>
            <person name="Mueller R.-W."/>
            <person name="Bruemmer F."/>
            <person name="Labrenz M."/>
            <person name="Spormann A.M."/>
            <person name="Op den Camp H."/>
            <person name="Overmann J."/>
            <person name="Amann R."/>
            <person name="Jetten M.S.M."/>
            <person name="Mascher T."/>
            <person name="Medema M.H."/>
            <person name="Devos D.P."/>
            <person name="Kaster A.-K."/>
            <person name="Ovreas L."/>
            <person name="Rohde M."/>
            <person name="Galperin M.Y."/>
            <person name="Jogler C."/>
        </authorList>
    </citation>
    <scope>NUCLEOTIDE SEQUENCE [LARGE SCALE GENOMIC DNA]</scope>
    <source>
        <strain evidence="2 3">Pla85_3_4</strain>
    </source>
</reference>
<dbReference type="AlphaFoldDB" id="A0A518E4X7"/>
<sequence>MKAQYTQKELEAYLDEALSPGDMAQLEQTVREQPELGQRLAEILQQRDAGVHSLGAIWRRHRVSCPAREQLGSFLLGALGNEEMHYIHFHILQVGCRYCSANLEDLRRRQEEDARDTAQRRRKYLESSAGYLRPKKR</sequence>
<organism evidence="2 3">
    <name type="scientific">Lignipirellula cremea</name>
    <dbReference type="NCBI Taxonomy" id="2528010"/>
    <lineage>
        <taxon>Bacteria</taxon>
        <taxon>Pseudomonadati</taxon>
        <taxon>Planctomycetota</taxon>
        <taxon>Planctomycetia</taxon>
        <taxon>Pirellulales</taxon>
        <taxon>Pirellulaceae</taxon>
        <taxon>Lignipirellula</taxon>
    </lineage>
</organism>
<dbReference type="Proteomes" id="UP000317648">
    <property type="component" value="Chromosome"/>
</dbReference>
<feature type="region of interest" description="Disordered" evidence="1">
    <location>
        <begin position="109"/>
        <end position="137"/>
    </location>
</feature>
<proteinExistence type="predicted"/>
<dbReference type="EMBL" id="CP036433">
    <property type="protein sequence ID" value="QDU99145.1"/>
    <property type="molecule type" value="Genomic_DNA"/>
</dbReference>
<dbReference type="RefSeq" id="WP_145058930.1">
    <property type="nucleotide sequence ID" value="NZ_CP036433.1"/>
</dbReference>
<evidence type="ECO:0000313" key="2">
    <source>
        <dbReference type="EMBL" id="QDU99145.1"/>
    </source>
</evidence>
<evidence type="ECO:0000313" key="3">
    <source>
        <dbReference type="Proteomes" id="UP000317648"/>
    </source>
</evidence>
<evidence type="ECO:0000256" key="1">
    <source>
        <dbReference type="SAM" id="MobiDB-lite"/>
    </source>
</evidence>
<feature type="compositionally biased region" description="Basic and acidic residues" evidence="1">
    <location>
        <begin position="109"/>
        <end position="119"/>
    </location>
</feature>
<accession>A0A518E4X7</accession>
<gene>
    <name evidence="2" type="ORF">Pla8534_70570</name>
</gene>